<evidence type="ECO:0000313" key="2">
    <source>
        <dbReference type="EMBL" id="GAA2000743.1"/>
    </source>
</evidence>
<gene>
    <name evidence="2" type="ORF">GCM10009799_30040</name>
</gene>
<dbReference type="Pfam" id="PF13560">
    <property type="entry name" value="HTH_31"/>
    <property type="match status" value="1"/>
</dbReference>
<dbReference type="SMART" id="SM00530">
    <property type="entry name" value="HTH_XRE"/>
    <property type="match status" value="1"/>
</dbReference>
<dbReference type="Gene3D" id="1.10.260.40">
    <property type="entry name" value="lambda repressor-like DNA-binding domains"/>
    <property type="match status" value="1"/>
</dbReference>
<dbReference type="Pfam" id="PF19054">
    <property type="entry name" value="DUF5753"/>
    <property type="match status" value="1"/>
</dbReference>
<dbReference type="InterPro" id="IPR010982">
    <property type="entry name" value="Lambda_DNA-bd_dom_sf"/>
</dbReference>
<evidence type="ECO:0000313" key="3">
    <source>
        <dbReference type="Proteomes" id="UP001501585"/>
    </source>
</evidence>
<dbReference type="CDD" id="cd00093">
    <property type="entry name" value="HTH_XRE"/>
    <property type="match status" value="1"/>
</dbReference>
<organism evidence="2 3">
    <name type="scientific">Nocardiopsis rhodophaea</name>
    <dbReference type="NCBI Taxonomy" id="280238"/>
    <lineage>
        <taxon>Bacteria</taxon>
        <taxon>Bacillati</taxon>
        <taxon>Actinomycetota</taxon>
        <taxon>Actinomycetes</taxon>
        <taxon>Streptosporangiales</taxon>
        <taxon>Nocardiopsidaceae</taxon>
        <taxon>Nocardiopsis</taxon>
    </lineage>
</organism>
<dbReference type="InterPro" id="IPR001387">
    <property type="entry name" value="Cro/C1-type_HTH"/>
</dbReference>
<protein>
    <submittedName>
        <fullName evidence="2">Helix-turn-helix transcriptional regulator</fullName>
    </submittedName>
</protein>
<sequence>MICDAQGVASHFDNIPGDTEHQEKFSVTRNSREASTLRRMQRSYSPSVRRRRLSAQLRAYRERKKLTASKAGAALGWPQQKISKIESGEQKRLPAAELDLLLDLYEVRDSAEREALHECARLAKERGWWSKYKDAFPGGLPDFEAEASAIRAYEAQVLPGLLQTPDYAEAVFRDYKLREEVEIRRLVEARIARQSILNKIDPPDYTAVIDEAALKRIVGSSNVMVTQLRHLTHMAARHNVDIYVLPFTAGAHAATSGSFTIMDFPDPMDASLAYVDTPTLTMYLEEDDDLRVFNSMLSRAQSAALSPQLSLNLVEETIKTLEE</sequence>
<comment type="caution">
    <text evidence="2">The sequence shown here is derived from an EMBL/GenBank/DDBJ whole genome shotgun (WGS) entry which is preliminary data.</text>
</comment>
<name>A0ABP5ENN1_9ACTN</name>
<dbReference type="InterPro" id="IPR043917">
    <property type="entry name" value="DUF5753"/>
</dbReference>
<evidence type="ECO:0000259" key="1">
    <source>
        <dbReference type="PROSITE" id="PS50943"/>
    </source>
</evidence>
<keyword evidence="3" id="KW-1185">Reference proteome</keyword>
<dbReference type="SUPFAM" id="SSF47413">
    <property type="entry name" value="lambda repressor-like DNA-binding domains"/>
    <property type="match status" value="1"/>
</dbReference>
<reference evidence="3" key="1">
    <citation type="journal article" date="2019" name="Int. J. Syst. Evol. Microbiol.">
        <title>The Global Catalogue of Microorganisms (GCM) 10K type strain sequencing project: providing services to taxonomists for standard genome sequencing and annotation.</title>
        <authorList>
            <consortium name="The Broad Institute Genomics Platform"/>
            <consortium name="The Broad Institute Genome Sequencing Center for Infectious Disease"/>
            <person name="Wu L."/>
            <person name="Ma J."/>
        </authorList>
    </citation>
    <scope>NUCLEOTIDE SEQUENCE [LARGE SCALE GENOMIC DNA]</scope>
    <source>
        <strain evidence="3">JCM 15313</strain>
    </source>
</reference>
<proteinExistence type="predicted"/>
<accession>A0ABP5ENN1</accession>
<dbReference type="EMBL" id="BAAAPC010000012">
    <property type="protein sequence ID" value="GAA2000743.1"/>
    <property type="molecule type" value="Genomic_DNA"/>
</dbReference>
<dbReference type="Proteomes" id="UP001501585">
    <property type="component" value="Unassembled WGS sequence"/>
</dbReference>
<feature type="domain" description="HTH cro/C1-type" evidence="1">
    <location>
        <begin position="57"/>
        <end position="113"/>
    </location>
</feature>
<dbReference type="PROSITE" id="PS50943">
    <property type="entry name" value="HTH_CROC1"/>
    <property type="match status" value="1"/>
</dbReference>